<name>A0AAD5VHV8_9AGAR</name>
<evidence type="ECO:0000313" key="1">
    <source>
        <dbReference type="EMBL" id="KAJ3560619.1"/>
    </source>
</evidence>
<accession>A0AAD5VHV8</accession>
<evidence type="ECO:0000313" key="2">
    <source>
        <dbReference type="Proteomes" id="UP001213000"/>
    </source>
</evidence>
<protein>
    <submittedName>
        <fullName evidence="1">Uncharacterized protein</fullName>
    </submittedName>
</protein>
<keyword evidence="2" id="KW-1185">Reference proteome</keyword>
<dbReference type="Proteomes" id="UP001213000">
    <property type="component" value="Unassembled WGS sequence"/>
</dbReference>
<dbReference type="AlphaFoldDB" id="A0AAD5VHV8"/>
<comment type="caution">
    <text evidence="1">The sequence shown here is derived from an EMBL/GenBank/DDBJ whole genome shotgun (WGS) entry which is preliminary data.</text>
</comment>
<dbReference type="EMBL" id="JANIEX010001139">
    <property type="protein sequence ID" value="KAJ3560619.1"/>
    <property type="molecule type" value="Genomic_DNA"/>
</dbReference>
<sequence>MEMTATWEDRIAVVSASSPPSLIVVNSNPCIPPKFPPTLSGPLVHDDLRPCDISMLDTPALYHQCLMKSIQCGKSLIMDDMGIRTPSSAARWLKDFPSDTETRLLGKLLQLALSILAEDSAEGSAETKEVEE</sequence>
<gene>
    <name evidence="1" type="ORF">NP233_g10717</name>
</gene>
<organism evidence="1 2">
    <name type="scientific">Leucocoprinus birnbaumii</name>
    <dbReference type="NCBI Taxonomy" id="56174"/>
    <lineage>
        <taxon>Eukaryota</taxon>
        <taxon>Fungi</taxon>
        <taxon>Dikarya</taxon>
        <taxon>Basidiomycota</taxon>
        <taxon>Agaricomycotina</taxon>
        <taxon>Agaricomycetes</taxon>
        <taxon>Agaricomycetidae</taxon>
        <taxon>Agaricales</taxon>
        <taxon>Agaricineae</taxon>
        <taxon>Agaricaceae</taxon>
        <taxon>Leucocoprinus</taxon>
    </lineage>
</organism>
<reference evidence="1" key="1">
    <citation type="submission" date="2022-07" db="EMBL/GenBank/DDBJ databases">
        <title>Genome Sequence of Leucocoprinus birnbaumii.</title>
        <authorList>
            <person name="Buettner E."/>
        </authorList>
    </citation>
    <scope>NUCLEOTIDE SEQUENCE</scope>
    <source>
        <strain evidence="1">VT141</strain>
    </source>
</reference>
<proteinExistence type="predicted"/>